<organism evidence="2">
    <name type="scientific">uncultured bacterium fosmid pJB84G2</name>
    <dbReference type="NCBI Taxonomy" id="1478072"/>
    <lineage>
        <taxon>Bacteria</taxon>
        <taxon>environmental samples</taxon>
    </lineage>
</organism>
<sequence length="125" mass="14353">MIDCVANIDSSGRGMGEPDLTTFSYVVLALVSIVVLEPWVFVLDTLCYITLLDLSIFFIPHIHFRSSVIISSISIAVLTCIVAMINFYRRINITVLEKKNNDLNKKLEERVYLDDLTEIHNRRYL</sequence>
<dbReference type="AlphaFoldDB" id="A0A0H3U885"/>
<evidence type="ECO:0000313" key="2">
    <source>
        <dbReference type="EMBL" id="AIF26720.1"/>
    </source>
</evidence>
<feature type="transmembrane region" description="Helical" evidence="1">
    <location>
        <begin position="69"/>
        <end position="88"/>
    </location>
</feature>
<dbReference type="EMBL" id="KF540244">
    <property type="protein sequence ID" value="AIF26720.1"/>
    <property type="molecule type" value="Genomic_DNA"/>
</dbReference>
<name>A0A0H3U885_9BACT</name>
<keyword evidence="1" id="KW-1133">Transmembrane helix</keyword>
<reference evidence="2" key="1">
    <citation type="submission" date="2013-08" db="EMBL/GenBank/DDBJ databases">
        <title>Comparison of modified E. coli strains.</title>
        <authorList>
            <person name="Juergensen J."/>
            <person name="Bonge A."/>
            <person name="Streit W.R."/>
        </authorList>
    </citation>
    <scope>NUCLEOTIDE SEQUENCE</scope>
</reference>
<protein>
    <submittedName>
        <fullName evidence="2">Uncharacterized protein</fullName>
    </submittedName>
</protein>
<accession>A0A0H3U885</accession>
<proteinExistence type="predicted"/>
<feature type="non-terminal residue" evidence="2">
    <location>
        <position position="125"/>
    </location>
</feature>
<feature type="transmembrane region" description="Helical" evidence="1">
    <location>
        <begin position="20"/>
        <end position="39"/>
    </location>
</feature>
<evidence type="ECO:0000256" key="1">
    <source>
        <dbReference type="SAM" id="Phobius"/>
    </source>
</evidence>
<keyword evidence="1" id="KW-0472">Membrane</keyword>
<keyword evidence="1" id="KW-0812">Transmembrane</keyword>